<dbReference type="RefSeq" id="WP_002815994.1">
    <property type="nucleotide sequence ID" value="NZ_GG693387.1"/>
</dbReference>
<protein>
    <recommendedName>
        <fullName evidence="3">DNA-binding protein</fullName>
    </recommendedName>
</protein>
<dbReference type="Proteomes" id="UP000004283">
    <property type="component" value="Unassembled WGS sequence"/>
</dbReference>
<evidence type="ECO:0008006" key="3">
    <source>
        <dbReference type="Google" id="ProtNLM"/>
    </source>
</evidence>
<proteinExistence type="predicted"/>
<comment type="caution">
    <text evidence="1">The sequence shown here is derived from an EMBL/GenBank/DDBJ whole genome shotgun (WGS) entry which is preliminary data.</text>
</comment>
<name>C2KI25_LEUMC</name>
<evidence type="ECO:0000313" key="2">
    <source>
        <dbReference type="Proteomes" id="UP000004283"/>
    </source>
</evidence>
<evidence type="ECO:0000313" key="1">
    <source>
        <dbReference type="EMBL" id="EEJ43070.1"/>
    </source>
</evidence>
<sequence>MNKQTNMIVQVEPLAVRRDVLIELLQVSPGTFDRYIRSEPDFPRIQVGSTERYPIDEVRKWLSKHSNN</sequence>
<dbReference type="EMBL" id="ACKV01000009">
    <property type="protein sequence ID" value="EEJ43070.1"/>
    <property type="molecule type" value="Genomic_DNA"/>
</dbReference>
<gene>
    <name evidence="1" type="ORF">HMPREF0555_0291</name>
</gene>
<dbReference type="AlphaFoldDB" id="C2KI25"/>
<reference evidence="1 2" key="1">
    <citation type="submission" date="2009-04" db="EMBL/GenBank/DDBJ databases">
        <authorList>
            <person name="Qin X."/>
            <person name="Bachman B."/>
            <person name="Battles P."/>
            <person name="Bell A."/>
            <person name="Bess C."/>
            <person name="Bickham C."/>
            <person name="Chaboub L."/>
            <person name="Chen D."/>
            <person name="Coyle M."/>
            <person name="Deiros D.R."/>
            <person name="Dinh H."/>
            <person name="Forbes L."/>
            <person name="Fowler G."/>
            <person name="Francisco L."/>
            <person name="Fu Q."/>
            <person name="Gubbala S."/>
            <person name="Hale W."/>
            <person name="Han Y."/>
            <person name="Hemphill L."/>
            <person name="Highlander S.K."/>
            <person name="Hirani K."/>
            <person name="Hogues M."/>
            <person name="Jackson L."/>
            <person name="Jakkamsetti A."/>
            <person name="Javaid M."/>
            <person name="Jiang H."/>
            <person name="Korchina V."/>
            <person name="Kovar C."/>
            <person name="Lara F."/>
            <person name="Lee S."/>
            <person name="Mata R."/>
            <person name="Mathew T."/>
            <person name="Moen C."/>
            <person name="Morales K."/>
            <person name="Munidasa M."/>
            <person name="Nazareth L."/>
            <person name="Ngo R."/>
            <person name="Nguyen L."/>
            <person name="Okwuonu G."/>
            <person name="Ongeri F."/>
            <person name="Patil S."/>
            <person name="Petrosino J."/>
            <person name="Pham C."/>
            <person name="Pham P."/>
            <person name="Pu L.-L."/>
            <person name="Puazo M."/>
            <person name="Raj R."/>
            <person name="Reid J."/>
            <person name="Rouhana J."/>
            <person name="Saada N."/>
            <person name="Shang Y."/>
            <person name="Simmons D."/>
            <person name="Thornton R."/>
            <person name="Warren J."/>
            <person name="Weissenberger G."/>
            <person name="Zhang J."/>
            <person name="Zhang L."/>
            <person name="Zhou C."/>
            <person name="Zhu D."/>
            <person name="Muzny D."/>
            <person name="Worley K."/>
            <person name="Gibbs R."/>
        </authorList>
    </citation>
    <scope>NUCLEOTIDE SEQUENCE [LARGE SCALE GENOMIC DNA]</scope>
    <source>
        <strain evidence="1 2">ATCC 19254</strain>
    </source>
</reference>
<accession>C2KI25</accession>
<dbReference type="HOGENOM" id="CLU_2788904_0_0_9"/>
<organism evidence="1 2">
    <name type="scientific">Leuconostoc mesenteroides subsp. cremoris ATCC 19254</name>
    <dbReference type="NCBI Taxonomy" id="586220"/>
    <lineage>
        <taxon>Bacteria</taxon>
        <taxon>Bacillati</taxon>
        <taxon>Bacillota</taxon>
        <taxon>Bacilli</taxon>
        <taxon>Lactobacillales</taxon>
        <taxon>Lactobacillaceae</taxon>
        <taxon>Leuconostoc</taxon>
    </lineage>
</organism>